<dbReference type="AlphaFoldDB" id="A0A1E3WDE5"/>
<keyword evidence="3" id="KW-1185">Reference proteome</keyword>
<evidence type="ECO:0000313" key="3">
    <source>
        <dbReference type="Proteomes" id="UP000095042"/>
    </source>
</evidence>
<dbReference type="RefSeq" id="WP_069623004.1">
    <property type="nucleotide sequence ID" value="NZ_LPWD01000049.1"/>
</dbReference>
<comment type="caution">
    <text evidence="2">The sequence shown here is derived from an EMBL/GenBank/DDBJ whole genome shotgun (WGS) entry which is preliminary data.</text>
</comment>
<feature type="chain" id="PRO_5009139238" description="Sulfur globule protein" evidence="1">
    <location>
        <begin position="28"/>
        <end position="102"/>
    </location>
</feature>
<name>A0A1E3WDE5_9HYPH</name>
<feature type="signal peptide" evidence="1">
    <location>
        <begin position="1"/>
        <end position="27"/>
    </location>
</feature>
<evidence type="ECO:0000256" key="1">
    <source>
        <dbReference type="SAM" id="SignalP"/>
    </source>
</evidence>
<dbReference type="EMBL" id="LPWD01000049">
    <property type="protein sequence ID" value="ODS03801.1"/>
    <property type="molecule type" value="Genomic_DNA"/>
</dbReference>
<organism evidence="2 3">
    <name type="scientific">Methyloceanibacter marginalis</name>
    <dbReference type="NCBI Taxonomy" id="1774971"/>
    <lineage>
        <taxon>Bacteria</taxon>
        <taxon>Pseudomonadati</taxon>
        <taxon>Pseudomonadota</taxon>
        <taxon>Alphaproteobacteria</taxon>
        <taxon>Hyphomicrobiales</taxon>
        <taxon>Hyphomicrobiaceae</taxon>
        <taxon>Methyloceanibacter</taxon>
    </lineage>
</organism>
<evidence type="ECO:0000313" key="2">
    <source>
        <dbReference type="EMBL" id="ODS03801.1"/>
    </source>
</evidence>
<gene>
    <name evidence="2" type="ORF">AUC71_07655</name>
</gene>
<accession>A0A1E3WDE5</accession>
<evidence type="ECO:0008006" key="4">
    <source>
        <dbReference type="Google" id="ProtNLM"/>
    </source>
</evidence>
<proteinExistence type="predicted"/>
<protein>
    <recommendedName>
        <fullName evidence="4">Sulfur globule protein</fullName>
    </recommendedName>
</protein>
<dbReference type="Proteomes" id="UP000095042">
    <property type="component" value="Unassembled WGS sequence"/>
</dbReference>
<reference evidence="2 3" key="1">
    <citation type="journal article" date="2016" name="Environ. Microbiol.">
        <title>New Methyloceanibacter diversity from North Sea sediments includes methanotroph containing solely the soluble methane monooxygenase.</title>
        <authorList>
            <person name="Vekeman B."/>
            <person name="Kerckhof F.M."/>
            <person name="Cremers G."/>
            <person name="de Vos P."/>
            <person name="Vandamme P."/>
            <person name="Boon N."/>
            <person name="Op den Camp H.J."/>
            <person name="Heylen K."/>
        </authorList>
    </citation>
    <scope>NUCLEOTIDE SEQUENCE [LARGE SCALE GENOMIC DNA]</scope>
    <source>
        <strain evidence="2 3">R-67177</strain>
    </source>
</reference>
<sequence>MKNMIRHSALALSLLAGAALIAAPASMAEAKSIQRDGYFGGTYEPIGPRNNRYVKRHYRNYGYNRSYYGPRYSYYGNRYRYGYRAPYGYGYDRGPGFSITIR</sequence>
<keyword evidence="1" id="KW-0732">Signal</keyword>